<organism evidence="1 2">
    <name type="scientific">Violaceomyces palustris</name>
    <dbReference type="NCBI Taxonomy" id="1673888"/>
    <lineage>
        <taxon>Eukaryota</taxon>
        <taxon>Fungi</taxon>
        <taxon>Dikarya</taxon>
        <taxon>Basidiomycota</taxon>
        <taxon>Ustilaginomycotina</taxon>
        <taxon>Ustilaginomycetes</taxon>
        <taxon>Violaceomycetales</taxon>
        <taxon>Violaceomycetaceae</taxon>
        <taxon>Violaceomyces</taxon>
    </lineage>
</organism>
<gene>
    <name evidence="1" type="ORF">IE53DRAFT_322567</name>
</gene>
<keyword evidence="2" id="KW-1185">Reference proteome</keyword>
<reference evidence="1 2" key="1">
    <citation type="journal article" date="2018" name="Mol. Biol. Evol.">
        <title>Broad Genomic Sampling Reveals a Smut Pathogenic Ancestry of the Fungal Clade Ustilaginomycotina.</title>
        <authorList>
            <person name="Kijpornyongpan T."/>
            <person name="Mondo S.J."/>
            <person name="Barry K."/>
            <person name="Sandor L."/>
            <person name="Lee J."/>
            <person name="Lipzen A."/>
            <person name="Pangilinan J."/>
            <person name="LaButti K."/>
            <person name="Hainaut M."/>
            <person name="Henrissat B."/>
            <person name="Grigoriev I.V."/>
            <person name="Spatafora J.W."/>
            <person name="Aime M.C."/>
        </authorList>
    </citation>
    <scope>NUCLEOTIDE SEQUENCE [LARGE SCALE GENOMIC DNA]</scope>
    <source>
        <strain evidence="1 2">SA 807</strain>
    </source>
</reference>
<accession>A0ACD0NLN1</accession>
<evidence type="ECO:0000313" key="1">
    <source>
        <dbReference type="EMBL" id="PWN46650.1"/>
    </source>
</evidence>
<sequence length="291" mass="32078">MSRIEMVEPTTTPHPPIQPLGDSPLHGPPRRLHVVVILGVGPGLGLSIARTFSSRGYAVAILSRSLERLEGWAGELDSISRSFLLRSGQDREAKDPSPLCKAFSCDVLDNNSIRDAMRRISEFWPDRLVGTACYNASVRKRGPFLEQTEIQVQQGVQASIMGFYTFAQEVLSRIDSHGKGGNLIVTGATSSTRGRKDFAGFAASKSGLRAMVQSVAREYNPKGVHVSHVIVDGLIESQAAKDLFGFSADQRFKDGMALRPDEMAKTWLFLAQQQVSGWTFEMDLRPSREHF</sequence>
<protein>
    <submittedName>
        <fullName evidence="1">NAD(P)-binding protein</fullName>
    </submittedName>
</protein>
<name>A0ACD0NLN1_9BASI</name>
<dbReference type="EMBL" id="KZ820804">
    <property type="protein sequence ID" value="PWN46650.1"/>
    <property type="molecule type" value="Genomic_DNA"/>
</dbReference>
<dbReference type="Proteomes" id="UP000245626">
    <property type="component" value="Unassembled WGS sequence"/>
</dbReference>
<proteinExistence type="predicted"/>
<evidence type="ECO:0000313" key="2">
    <source>
        <dbReference type="Proteomes" id="UP000245626"/>
    </source>
</evidence>